<accession>X1RYI5</accession>
<proteinExistence type="predicted"/>
<gene>
    <name evidence="1" type="ORF">S12H4_21812</name>
</gene>
<comment type="caution">
    <text evidence="1">The sequence shown here is derived from an EMBL/GenBank/DDBJ whole genome shotgun (WGS) entry which is preliminary data.</text>
</comment>
<protein>
    <submittedName>
        <fullName evidence="1">Uncharacterized protein</fullName>
    </submittedName>
</protein>
<name>X1RYI5_9ZZZZ</name>
<dbReference type="AlphaFoldDB" id="X1RYI5"/>
<reference evidence="1" key="1">
    <citation type="journal article" date="2014" name="Front. Microbiol.">
        <title>High frequency of phylogenetically diverse reductive dehalogenase-homologous genes in deep subseafloor sedimentary metagenomes.</title>
        <authorList>
            <person name="Kawai M."/>
            <person name="Futagami T."/>
            <person name="Toyoda A."/>
            <person name="Takaki Y."/>
            <person name="Nishi S."/>
            <person name="Hori S."/>
            <person name="Arai W."/>
            <person name="Tsubouchi T."/>
            <person name="Morono Y."/>
            <person name="Uchiyama I."/>
            <person name="Ito T."/>
            <person name="Fujiyama A."/>
            <person name="Inagaki F."/>
            <person name="Takami H."/>
        </authorList>
    </citation>
    <scope>NUCLEOTIDE SEQUENCE</scope>
    <source>
        <strain evidence="1">Expedition CK06-06</strain>
    </source>
</reference>
<evidence type="ECO:0000313" key="1">
    <source>
        <dbReference type="EMBL" id="GAI85723.1"/>
    </source>
</evidence>
<sequence>MLVNFLVWSVLNHNPFNVNDFVRYDPTLYTSNLPSLPVDKSPHITYSYTQPPINPDLRTIIEYSINMTFRDIALGNIVYNGVNLPANSTAGPVAGPYLAVQVRWDVSTRQFSYHFCNGLPDRRFPEDAT</sequence>
<organism evidence="1">
    <name type="scientific">marine sediment metagenome</name>
    <dbReference type="NCBI Taxonomy" id="412755"/>
    <lineage>
        <taxon>unclassified sequences</taxon>
        <taxon>metagenomes</taxon>
        <taxon>ecological metagenomes</taxon>
    </lineage>
</organism>
<dbReference type="EMBL" id="BARW01011278">
    <property type="protein sequence ID" value="GAI85723.1"/>
    <property type="molecule type" value="Genomic_DNA"/>
</dbReference>